<dbReference type="Proteomes" id="UP001331515">
    <property type="component" value="Unassembled WGS sequence"/>
</dbReference>
<comment type="caution">
    <text evidence="2">The sequence shown here is derived from an EMBL/GenBank/DDBJ whole genome shotgun (WGS) entry which is preliminary data.</text>
</comment>
<organism evidence="2 3">
    <name type="scientific">Champsocephalus gunnari</name>
    <name type="common">Mackerel icefish</name>
    <dbReference type="NCBI Taxonomy" id="52237"/>
    <lineage>
        <taxon>Eukaryota</taxon>
        <taxon>Metazoa</taxon>
        <taxon>Chordata</taxon>
        <taxon>Craniata</taxon>
        <taxon>Vertebrata</taxon>
        <taxon>Euteleostomi</taxon>
        <taxon>Actinopterygii</taxon>
        <taxon>Neopterygii</taxon>
        <taxon>Teleostei</taxon>
        <taxon>Neoteleostei</taxon>
        <taxon>Acanthomorphata</taxon>
        <taxon>Eupercaria</taxon>
        <taxon>Perciformes</taxon>
        <taxon>Notothenioidei</taxon>
        <taxon>Channichthyidae</taxon>
        <taxon>Champsocephalus</taxon>
    </lineage>
</organism>
<evidence type="ECO:0000313" key="3">
    <source>
        <dbReference type="Proteomes" id="UP001331515"/>
    </source>
</evidence>
<evidence type="ECO:0000313" key="2">
    <source>
        <dbReference type="EMBL" id="KAK5906481.1"/>
    </source>
</evidence>
<protein>
    <submittedName>
        <fullName evidence="2">Uncharacterized protein</fullName>
    </submittedName>
</protein>
<dbReference type="AlphaFoldDB" id="A0AAN8CLQ8"/>
<evidence type="ECO:0000256" key="1">
    <source>
        <dbReference type="SAM" id="MobiDB-lite"/>
    </source>
</evidence>
<sequence>MNTHASPPLSKASMNAHKEEMDKKGFVDPIRTLTLAQLKQEQSERSRTPTGKEVHLHRLYMDPHSKARMASTQLH</sequence>
<accession>A0AAN8CLQ8</accession>
<dbReference type="EMBL" id="JAURVH010001530">
    <property type="protein sequence ID" value="KAK5906481.1"/>
    <property type="molecule type" value="Genomic_DNA"/>
</dbReference>
<proteinExistence type="predicted"/>
<feature type="compositionally biased region" description="Basic and acidic residues" evidence="1">
    <location>
        <begin position="41"/>
        <end position="65"/>
    </location>
</feature>
<name>A0AAN8CLQ8_CHAGU</name>
<gene>
    <name evidence="2" type="ORF">CgunFtcFv8_002344</name>
</gene>
<feature type="region of interest" description="Disordered" evidence="1">
    <location>
        <begin position="1"/>
        <end position="75"/>
    </location>
</feature>
<keyword evidence="3" id="KW-1185">Reference proteome</keyword>
<reference evidence="2 3" key="1">
    <citation type="journal article" date="2023" name="Mol. Biol. Evol.">
        <title>Genomics of Secondarily Temperate Adaptation in the Only Non-Antarctic Icefish.</title>
        <authorList>
            <person name="Rivera-Colon A.G."/>
            <person name="Rayamajhi N."/>
            <person name="Minhas B.F."/>
            <person name="Madrigal G."/>
            <person name="Bilyk K.T."/>
            <person name="Yoon V."/>
            <person name="Hune M."/>
            <person name="Gregory S."/>
            <person name="Cheng C.H.C."/>
            <person name="Catchen J.M."/>
        </authorList>
    </citation>
    <scope>NUCLEOTIDE SEQUENCE [LARGE SCALE GENOMIC DNA]</scope>
    <source>
        <tissue evidence="2">White muscle</tissue>
    </source>
</reference>
<feature type="compositionally biased region" description="Basic and acidic residues" evidence="1">
    <location>
        <begin position="16"/>
        <end position="26"/>
    </location>
</feature>